<reference evidence="2 3" key="1">
    <citation type="journal article" date="2019" name="Sci. Rep.">
        <title>A high-quality genome of Eragrostis curvula grass provides insights into Poaceae evolution and supports new strategies to enhance forage quality.</title>
        <authorList>
            <person name="Carballo J."/>
            <person name="Santos B.A.C.M."/>
            <person name="Zappacosta D."/>
            <person name="Garbus I."/>
            <person name="Selva J.P."/>
            <person name="Gallo C.A."/>
            <person name="Diaz A."/>
            <person name="Albertini E."/>
            <person name="Caccamo M."/>
            <person name="Echenique V."/>
        </authorList>
    </citation>
    <scope>NUCLEOTIDE SEQUENCE [LARGE SCALE GENOMIC DNA]</scope>
    <source>
        <strain evidence="3">cv. Victoria</strain>
        <tissue evidence="2">Leaf</tissue>
    </source>
</reference>
<dbReference type="Gramene" id="TVU32612">
    <property type="protein sequence ID" value="TVU32612"/>
    <property type="gene ID" value="EJB05_24350"/>
</dbReference>
<dbReference type="SMART" id="SM00256">
    <property type="entry name" value="FBOX"/>
    <property type="match status" value="2"/>
</dbReference>
<dbReference type="NCBIfam" id="TIGR01640">
    <property type="entry name" value="F_box_assoc_1"/>
    <property type="match status" value="1"/>
</dbReference>
<dbReference type="PANTHER" id="PTHR31672:SF2">
    <property type="entry name" value="F-BOX DOMAIN-CONTAINING PROTEIN"/>
    <property type="match status" value="1"/>
</dbReference>
<evidence type="ECO:0000313" key="2">
    <source>
        <dbReference type="EMBL" id="TVU32612.1"/>
    </source>
</evidence>
<evidence type="ECO:0000259" key="1">
    <source>
        <dbReference type="SMART" id="SM00256"/>
    </source>
</evidence>
<dbReference type="Pfam" id="PF08268">
    <property type="entry name" value="FBA_3"/>
    <property type="match status" value="1"/>
</dbReference>
<dbReference type="AlphaFoldDB" id="A0A5J9V8N3"/>
<name>A0A5J9V8N3_9POAL</name>
<evidence type="ECO:0000313" key="3">
    <source>
        <dbReference type="Proteomes" id="UP000324897"/>
    </source>
</evidence>
<feature type="non-terminal residue" evidence="2">
    <location>
        <position position="1"/>
    </location>
</feature>
<feature type="domain" description="F-box" evidence="1">
    <location>
        <begin position="346"/>
        <end position="387"/>
    </location>
</feature>
<dbReference type="InterPro" id="IPR001810">
    <property type="entry name" value="F-box_dom"/>
</dbReference>
<proteinExistence type="predicted"/>
<keyword evidence="3" id="KW-1185">Reference proteome</keyword>
<dbReference type="InterPro" id="IPR036047">
    <property type="entry name" value="F-box-like_dom_sf"/>
</dbReference>
<dbReference type="EMBL" id="RWGY01000011">
    <property type="protein sequence ID" value="TVU32612.1"/>
    <property type="molecule type" value="Genomic_DNA"/>
</dbReference>
<organism evidence="2 3">
    <name type="scientific">Eragrostis curvula</name>
    <name type="common">weeping love grass</name>
    <dbReference type="NCBI Taxonomy" id="38414"/>
    <lineage>
        <taxon>Eukaryota</taxon>
        <taxon>Viridiplantae</taxon>
        <taxon>Streptophyta</taxon>
        <taxon>Embryophyta</taxon>
        <taxon>Tracheophyta</taxon>
        <taxon>Spermatophyta</taxon>
        <taxon>Magnoliopsida</taxon>
        <taxon>Liliopsida</taxon>
        <taxon>Poales</taxon>
        <taxon>Poaceae</taxon>
        <taxon>PACMAD clade</taxon>
        <taxon>Chloridoideae</taxon>
        <taxon>Eragrostideae</taxon>
        <taxon>Eragrostidinae</taxon>
        <taxon>Eragrostis</taxon>
    </lineage>
</organism>
<dbReference type="SUPFAM" id="SSF81383">
    <property type="entry name" value="F-box domain"/>
    <property type="match status" value="2"/>
</dbReference>
<comment type="caution">
    <text evidence="2">The sequence shown here is derived from an EMBL/GenBank/DDBJ whole genome shotgun (WGS) entry which is preliminary data.</text>
</comment>
<dbReference type="InterPro" id="IPR017451">
    <property type="entry name" value="F-box-assoc_interact_dom"/>
</dbReference>
<dbReference type="Proteomes" id="UP000324897">
    <property type="component" value="Chromosome 1"/>
</dbReference>
<dbReference type="Pfam" id="PF00646">
    <property type="entry name" value="F-box"/>
    <property type="match status" value="1"/>
</dbReference>
<dbReference type="InterPro" id="IPR013187">
    <property type="entry name" value="F-box-assoc_dom_typ3"/>
</dbReference>
<sequence length="709" mass="81024">MAKTASARCTQSCRATVPVLPDDLVLWEILVRLPATVLLRCRTVCRSWRRLTSAADFVLAHHRRQPSLPLVTFDGDQHQSRTLDAFDLRRSPAERRPVLRFHDYDRRGEFTVIASCDGLLLLSLSNGGFSICNPVTHQWTELPTSLTGVNVVGTYLHSSPGEYRVLYWKWMDGRRYQGTSVVYYVLTVGSSAKPRCIGMIDVMNQPSSFRSMPSPITSYHWARSRLLEMDGVLGISHLYVMESVVKLWVLDDYELKEFPLDRMISRPVGYWFKESLVSHMFFQRELKDGVVCVSDASPKPLPSCHPNTEARLERVHTQATGLVQVATLSAGAMAKTARERRTIPALPDDLVLWEILIRLPATALLRCRAVCRSWRSLTSTVDFLLDHHRRQPSLPLISFNGDVLCPRSTDAIDLRRSPAERRPILRFIEDDNRRCDFVVRASCDGLLLMSLSNKRFSICNPVTSQWIELPPSLAGVEVLGMYLHNSSGEYRVLYWKKRVNIFLNDDTVVYNVITVGSSEEPRCIGQPVASPSIEQFIKAGLTYVRFRPPVVLHSCLHWGQWSLENQLIVFDTVVESFRCMRSPITSYHSALSHLLEIDGVIGISHMDESKFTVELWLLQDYELEVWSLKYRIELPMAQMRNITNNWYYNGLVVSGNGDVLVYFGTNLHLFHCDSKGNLLQEFSLDRAILRPVGYFFKESLVRHTFFQTN</sequence>
<feature type="domain" description="F-box" evidence="1">
    <location>
        <begin position="20"/>
        <end position="61"/>
    </location>
</feature>
<protein>
    <recommendedName>
        <fullName evidence="1">F-box domain-containing protein</fullName>
    </recommendedName>
</protein>
<gene>
    <name evidence="2" type="ORF">EJB05_24350</name>
</gene>
<dbReference type="Pfam" id="PF12937">
    <property type="entry name" value="F-box-like"/>
    <property type="match status" value="1"/>
</dbReference>
<accession>A0A5J9V8N3</accession>
<dbReference type="OrthoDB" id="605570at2759"/>
<dbReference type="Gene3D" id="1.20.1280.50">
    <property type="match status" value="2"/>
</dbReference>
<dbReference type="PANTHER" id="PTHR31672">
    <property type="entry name" value="BNACNNG10540D PROTEIN"/>
    <property type="match status" value="1"/>
</dbReference>
<dbReference type="InterPro" id="IPR050796">
    <property type="entry name" value="SCF_F-box_component"/>
</dbReference>
<dbReference type="CDD" id="cd22157">
    <property type="entry name" value="F-box_AtFBW1-like"/>
    <property type="match status" value="1"/>
</dbReference>